<comment type="subunit">
    <text evidence="2">Homodimer.</text>
</comment>
<dbReference type="Gene3D" id="3.30.465.10">
    <property type="match status" value="1"/>
</dbReference>
<dbReference type="PANTHER" id="PTHR43762">
    <property type="entry name" value="L-GULONOLACTONE OXIDASE"/>
    <property type="match status" value="1"/>
</dbReference>
<dbReference type="GO" id="GO:0005777">
    <property type="term" value="C:peroxisome"/>
    <property type="evidence" value="ECO:0007669"/>
    <property type="project" value="UniProtKB-SubCell"/>
</dbReference>
<gene>
    <name evidence="5" type="primary">Gulo</name>
    <name evidence="5" type="ORF">Bhyg_11576</name>
</gene>
<organism evidence="5 6">
    <name type="scientific">Pseudolycoriella hygida</name>
    <dbReference type="NCBI Taxonomy" id="35572"/>
    <lineage>
        <taxon>Eukaryota</taxon>
        <taxon>Metazoa</taxon>
        <taxon>Ecdysozoa</taxon>
        <taxon>Arthropoda</taxon>
        <taxon>Hexapoda</taxon>
        <taxon>Insecta</taxon>
        <taxon>Pterygota</taxon>
        <taxon>Neoptera</taxon>
        <taxon>Endopterygota</taxon>
        <taxon>Diptera</taxon>
        <taxon>Nematocera</taxon>
        <taxon>Sciaroidea</taxon>
        <taxon>Sciaridae</taxon>
        <taxon>Pseudolycoriella</taxon>
    </lineage>
</organism>
<feature type="non-terminal residue" evidence="5">
    <location>
        <position position="1"/>
    </location>
</feature>
<accession>A0A9Q0S0G2</accession>
<keyword evidence="3" id="KW-0576">Peroxisome</keyword>
<evidence type="ECO:0000313" key="6">
    <source>
        <dbReference type="Proteomes" id="UP001151699"/>
    </source>
</evidence>
<name>A0A9Q0S0G2_9DIPT</name>
<proteinExistence type="predicted"/>
<evidence type="ECO:0000256" key="1">
    <source>
        <dbReference type="ARBA" id="ARBA00004275"/>
    </source>
</evidence>
<comment type="caution">
    <text evidence="5">The sequence shown here is derived from an EMBL/GenBank/DDBJ whole genome shotgun (WGS) entry which is preliminary data.</text>
</comment>
<feature type="domain" description="FAD-binding PCMH-type" evidence="4">
    <location>
        <begin position="39"/>
        <end position="194"/>
    </location>
</feature>
<reference evidence="5" key="1">
    <citation type="submission" date="2022-07" db="EMBL/GenBank/DDBJ databases">
        <authorList>
            <person name="Trinca V."/>
            <person name="Uliana J.V.C."/>
            <person name="Torres T.T."/>
            <person name="Ward R.J."/>
            <person name="Monesi N."/>
        </authorList>
    </citation>
    <scope>NUCLEOTIDE SEQUENCE</scope>
    <source>
        <strain evidence="5">HSMRA1968</strain>
        <tissue evidence="5">Whole embryos</tissue>
    </source>
</reference>
<dbReference type="InterPro" id="IPR010031">
    <property type="entry name" value="FAD_lactone_oxidase-like"/>
</dbReference>
<dbReference type="PANTHER" id="PTHR43762:SF1">
    <property type="entry name" value="D-ARABINONO-1,4-LACTONE OXIDASE"/>
    <property type="match status" value="1"/>
</dbReference>
<dbReference type="PROSITE" id="PS51387">
    <property type="entry name" value="FAD_PCMH"/>
    <property type="match status" value="1"/>
</dbReference>
<dbReference type="Proteomes" id="UP001151699">
    <property type="component" value="Chromosome X"/>
</dbReference>
<dbReference type="EMBL" id="WJQU01000003">
    <property type="protein sequence ID" value="KAJ6638838.1"/>
    <property type="molecule type" value="Genomic_DNA"/>
</dbReference>
<protein>
    <submittedName>
        <fullName evidence="5">L-gulonolactone oxidase</fullName>
    </submittedName>
</protein>
<dbReference type="GO" id="GO:0016899">
    <property type="term" value="F:oxidoreductase activity, acting on the CH-OH group of donors, oxygen as acceptor"/>
    <property type="evidence" value="ECO:0007669"/>
    <property type="project" value="InterPro"/>
</dbReference>
<dbReference type="AlphaFoldDB" id="A0A9Q0S0G2"/>
<dbReference type="OrthoDB" id="415825at2759"/>
<dbReference type="Gene3D" id="3.30.43.10">
    <property type="entry name" value="Uridine Diphospho-n-acetylenolpyruvylglucosamine Reductase, domain 2"/>
    <property type="match status" value="1"/>
</dbReference>
<dbReference type="InterPro" id="IPR016167">
    <property type="entry name" value="FAD-bd_PCMH_sub1"/>
</dbReference>
<dbReference type="InterPro" id="IPR006094">
    <property type="entry name" value="Oxid_FAD_bind_N"/>
</dbReference>
<evidence type="ECO:0000313" key="5">
    <source>
        <dbReference type="EMBL" id="KAJ6638838.1"/>
    </source>
</evidence>
<dbReference type="InterPro" id="IPR036318">
    <property type="entry name" value="FAD-bd_PCMH-like_sf"/>
</dbReference>
<sequence>MKLSINICNFLRGISIFSLVSSSYSTKYTKEYSSYRRYPWCSPFEVIRYPSTIQDVVDIVHEAINKGITVKVFGERHSQTDIICTEGIPVDSRRLRFFRMNNDGITATIGAGVNLRDATEFLRTHGRGLRTTPAYGNITLAGAIGTGSHGSTIKYNASISSQVVGLTVVDGRGKVREITHPEDLRAFRLNLGLL</sequence>
<evidence type="ECO:0000256" key="2">
    <source>
        <dbReference type="ARBA" id="ARBA00011738"/>
    </source>
</evidence>
<comment type="subcellular location">
    <subcellularLocation>
        <location evidence="1">Peroxisome</location>
    </subcellularLocation>
</comment>
<evidence type="ECO:0000259" key="4">
    <source>
        <dbReference type="PROSITE" id="PS51387"/>
    </source>
</evidence>
<dbReference type="SUPFAM" id="SSF56176">
    <property type="entry name" value="FAD-binding/transporter-associated domain-like"/>
    <property type="match status" value="1"/>
</dbReference>
<dbReference type="Pfam" id="PF01565">
    <property type="entry name" value="FAD_binding_4"/>
    <property type="match status" value="1"/>
</dbReference>
<dbReference type="GO" id="GO:0071949">
    <property type="term" value="F:FAD binding"/>
    <property type="evidence" value="ECO:0007669"/>
    <property type="project" value="InterPro"/>
</dbReference>
<dbReference type="InterPro" id="IPR016169">
    <property type="entry name" value="FAD-bd_PCMH_sub2"/>
</dbReference>
<keyword evidence="6" id="KW-1185">Reference proteome</keyword>
<evidence type="ECO:0000256" key="3">
    <source>
        <dbReference type="ARBA" id="ARBA00023140"/>
    </source>
</evidence>
<dbReference type="InterPro" id="IPR016166">
    <property type="entry name" value="FAD-bd_PCMH"/>
</dbReference>